<dbReference type="EMBL" id="JARQDV010000037">
    <property type="protein sequence ID" value="MDT2966382.1"/>
    <property type="molecule type" value="Genomic_DNA"/>
</dbReference>
<dbReference type="InterPro" id="IPR036291">
    <property type="entry name" value="NAD(P)-bd_dom_sf"/>
</dbReference>
<dbReference type="Proteomes" id="UP001268896">
    <property type="component" value="Unassembled WGS sequence"/>
</dbReference>
<comment type="caution">
    <text evidence="2">The sequence shown here is derived from an EMBL/GenBank/DDBJ whole genome shotgun (WGS) entry which is preliminary data.</text>
</comment>
<evidence type="ECO:0000313" key="2">
    <source>
        <dbReference type="EMBL" id="MDT2966382.1"/>
    </source>
</evidence>
<gene>
    <name evidence="2" type="ORF">P7I32_17570</name>
</gene>
<accession>A0AAW8URI8</accession>
<feature type="domain" description="NmrA-like" evidence="1">
    <location>
        <begin position="2"/>
        <end position="52"/>
    </location>
</feature>
<dbReference type="Gene3D" id="3.40.50.720">
    <property type="entry name" value="NAD(P)-binding Rossmann-like Domain"/>
    <property type="match status" value="1"/>
</dbReference>
<evidence type="ECO:0000313" key="3">
    <source>
        <dbReference type="Proteomes" id="UP001268896"/>
    </source>
</evidence>
<dbReference type="AlphaFoldDB" id="A0AAW8URI8"/>
<organism evidence="2 3">
    <name type="scientific">Enterococcus casseliflavus</name>
    <name type="common">Enterococcus flavescens</name>
    <dbReference type="NCBI Taxonomy" id="37734"/>
    <lineage>
        <taxon>Bacteria</taxon>
        <taxon>Bacillati</taxon>
        <taxon>Bacillota</taxon>
        <taxon>Bacilli</taxon>
        <taxon>Lactobacillales</taxon>
        <taxon>Enterococcaceae</taxon>
        <taxon>Enterococcus</taxon>
    </lineage>
</organism>
<reference evidence="2" key="1">
    <citation type="submission" date="2023-03" db="EMBL/GenBank/DDBJ databases">
        <authorList>
            <person name="Shen W."/>
            <person name="Cai J."/>
        </authorList>
    </citation>
    <scope>NUCLEOTIDE SEQUENCE</scope>
    <source>
        <strain evidence="2">K72-2</strain>
    </source>
</reference>
<evidence type="ECO:0000259" key="1">
    <source>
        <dbReference type="Pfam" id="PF05368"/>
    </source>
</evidence>
<dbReference type="SUPFAM" id="SSF51735">
    <property type="entry name" value="NAD(P)-binding Rossmann-fold domains"/>
    <property type="match status" value="1"/>
</dbReference>
<dbReference type="RefSeq" id="WP_119906463.1">
    <property type="nucleotide sequence ID" value="NZ_JARQDV010000037.1"/>
</dbReference>
<dbReference type="InterPro" id="IPR008030">
    <property type="entry name" value="NmrA-like"/>
</dbReference>
<sequence>MSILVTGATGSIGKQIVKQLGEHGVKVKAMTSSNRKSMFNENVEMVQGNLDSIAPLLKKG</sequence>
<dbReference type="Pfam" id="PF05368">
    <property type="entry name" value="NmrA"/>
    <property type="match status" value="1"/>
</dbReference>
<protein>
    <submittedName>
        <fullName evidence="2">NAD(P)H-binding protein</fullName>
    </submittedName>
</protein>
<proteinExistence type="predicted"/>
<name>A0AAW8URI8_ENTCA</name>